<sequence>MKKIHFIEIKASYPIHHRTTTNPDAQVSKDGEIWARRTALMESCSPFLYLTCASCRSHHTKENTAQDGFLA</sequence>
<reference evidence="1" key="1">
    <citation type="submission" date="2013-07" db="EMBL/GenBank/DDBJ databases">
        <title>The genome of Eucalyptus grandis.</title>
        <authorList>
            <person name="Schmutz J."/>
            <person name="Hayes R."/>
            <person name="Myburg A."/>
            <person name="Tuskan G."/>
            <person name="Grattapaglia D."/>
            <person name="Rokhsar D.S."/>
        </authorList>
    </citation>
    <scope>NUCLEOTIDE SEQUENCE</scope>
    <source>
        <tissue evidence="1">Leaf extractions</tissue>
    </source>
</reference>
<organism evidence="1">
    <name type="scientific">Eucalyptus grandis</name>
    <name type="common">Flooded gum</name>
    <dbReference type="NCBI Taxonomy" id="71139"/>
    <lineage>
        <taxon>Eukaryota</taxon>
        <taxon>Viridiplantae</taxon>
        <taxon>Streptophyta</taxon>
        <taxon>Embryophyta</taxon>
        <taxon>Tracheophyta</taxon>
        <taxon>Spermatophyta</taxon>
        <taxon>Magnoliopsida</taxon>
        <taxon>eudicotyledons</taxon>
        <taxon>Gunneridae</taxon>
        <taxon>Pentapetalae</taxon>
        <taxon>rosids</taxon>
        <taxon>malvids</taxon>
        <taxon>Myrtales</taxon>
        <taxon>Myrtaceae</taxon>
        <taxon>Myrtoideae</taxon>
        <taxon>Eucalypteae</taxon>
        <taxon>Eucalyptus</taxon>
    </lineage>
</organism>
<protein>
    <submittedName>
        <fullName evidence="1">Uncharacterized protein</fullName>
    </submittedName>
</protein>
<evidence type="ECO:0000313" key="1">
    <source>
        <dbReference type="EMBL" id="KCW65547.1"/>
    </source>
</evidence>
<proteinExistence type="predicted"/>
<dbReference type="AlphaFoldDB" id="A0A059BH45"/>
<gene>
    <name evidence="1" type="ORF">EUGRSUZ_G02944</name>
</gene>
<dbReference type="EMBL" id="KK198759">
    <property type="protein sequence ID" value="KCW65547.1"/>
    <property type="molecule type" value="Genomic_DNA"/>
</dbReference>
<name>A0A059BH45_EUCGR</name>
<accession>A0A059BH45</accession>
<dbReference type="Gramene" id="KCW65547">
    <property type="protein sequence ID" value="KCW65547"/>
    <property type="gene ID" value="EUGRSUZ_G02944"/>
</dbReference>
<dbReference type="InParanoid" id="A0A059BH45"/>